<reference evidence="2" key="1">
    <citation type="journal article" date="2021" name="Open Biol.">
        <title>Shared evolutionary footprints suggest mitochondrial oxidative damage underlies multiple complex I losses in fungi.</title>
        <authorList>
            <person name="Schikora-Tamarit M.A."/>
            <person name="Marcet-Houben M."/>
            <person name="Nosek J."/>
            <person name="Gabaldon T."/>
        </authorList>
    </citation>
    <scope>NUCLEOTIDE SEQUENCE</scope>
    <source>
        <strain evidence="2">CBS2887</strain>
    </source>
</reference>
<reference evidence="2" key="2">
    <citation type="submission" date="2021-01" db="EMBL/GenBank/DDBJ databases">
        <authorList>
            <person name="Schikora-Tamarit M.A."/>
        </authorList>
    </citation>
    <scope>NUCLEOTIDE SEQUENCE</scope>
    <source>
        <strain evidence="2">CBS2887</strain>
    </source>
</reference>
<feature type="region of interest" description="Disordered" evidence="1">
    <location>
        <begin position="1"/>
        <end position="24"/>
    </location>
</feature>
<dbReference type="EMBL" id="JAEUBG010001129">
    <property type="protein sequence ID" value="KAH3686914.1"/>
    <property type="molecule type" value="Genomic_DNA"/>
</dbReference>
<dbReference type="Proteomes" id="UP000774326">
    <property type="component" value="Unassembled WGS sequence"/>
</dbReference>
<accession>A0A9P8TQ63</accession>
<keyword evidence="3" id="KW-1185">Reference proteome</keyword>
<name>A0A9P8TQ63_WICPI</name>
<evidence type="ECO:0000256" key="1">
    <source>
        <dbReference type="SAM" id="MobiDB-lite"/>
    </source>
</evidence>
<gene>
    <name evidence="2" type="ORF">WICPIJ_002075</name>
</gene>
<comment type="caution">
    <text evidence="2">The sequence shown here is derived from an EMBL/GenBank/DDBJ whole genome shotgun (WGS) entry which is preliminary data.</text>
</comment>
<evidence type="ECO:0000313" key="3">
    <source>
        <dbReference type="Proteomes" id="UP000774326"/>
    </source>
</evidence>
<sequence>MSLAISVTSPSSSCSTPSSSTSLASSSSVFSFKVTDVTLSLTPSPLPDLLSVFKSLRIEPIRVSPAPISTPLRLFVENIPSLSNDESNNLLFLIGDIESVWDLLLLRTMELEAFEDLVILEVLALLPYLFNNGW</sequence>
<evidence type="ECO:0000313" key="2">
    <source>
        <dbReference type="EMBL" id="KAH3686914.1"/>
    </source>
</evidence>
<protein>
    <submittedName>
        <fullName evidence="2">Uncharacterized protein</fullName>
    </submittedName>
</protein>
<dbReference type="AlphaFoldDB" id="A0A9P8TQ63"/>
<organism evidence="2 3">
    <name type="scientific">Wickerhamomyces pijperi</name>
    <name type="common">Yeast</name>
    <name type="synonym">Pichia pijperi</name>
    <dbReference type="NCBI Taxonomy" id="599730"/>
    <lineage>
        <taxon>Eukaryota</taxon>
        <taxon>Fungi</taxon>
        <taxon>Dikarya</taxon>
        <taxon>Ascomycota</taxon>
        <taxon>Saccharomycotina</taxon>
        <taxon>Saccharomycetes</taxon>
        <taxon>Phaffomycetales</taxon>
        <taxon>Wickerhamomycetaceae</taxon>
        <taxon>Wickerhamomyces</taxon>
    </lineage>
</organism>
<proteinExistence type="predicted"/>